<feature type="transmembrane region" description="Helical" evidence="1">
    <location>
        <begin position="111"/>
        <end position="133"/>
    </location>
</feature>
<evidence type="ECO:0000256" key="1">
    <source>
        <dbReference type="SAM" id="Phobius"/>
    </source>
</evidence>
<comment type="caution">
    <text evidence="2">The sequence shown here is derived from an EMBL/GenBank/DDBJ whole genome shotgun (WGS) entry which is preliminary data.</text>
</comment>
<feature type="transmembrane region" description="Helical" evidence="1">
    <location>
        <begin position="41"/>
        <end position="60"/>
    </location>
</feature>
<keyword evidence="1" id="KW-0472">Membrane</keyword>
<proteinExistence type="predicted"/>
<accession>A0AAN7TC69</accession>
<dbReference type="AlphaFoldDB" id="A0AAN7TC69"/>
<dbReference type="Proteomes" id="UP001310890">
    <property type="component" value="Unassembled WGS sequence"/>
</dbReference>
<protein>
    <submittedName>
        <fullName evidence="2">Uncharacterized protein</fullName>
    </submittedName>
</protein>
<sequence length="160" mass="17545">MDSPSPPHHPQSSTSTIYLQTARLFQSLAATFHDVPSIYDFATHLLTALLAAGILFTLVVQSRLRAEAVSKAFAVRYEALKALQAELLWTGWLLDALLVSREGHERPVRVAAVGVSFVLVGLLFYPTVIYAVLDLQRERRTAQSGSGEQSALLPAEERDA</sequence>
<evidence type="ECO:0000313" key="2">
    <source>
        <dbReference type="EMBL" id="KAK5110016.1"/>
    </source>
</evidence>
<keyword evidence="1" id="KW-1133">Transmembrane helix</keyword>
<evidence type="ECO:0000313" key="3">
    <source>
        <dbReference type="Proteomes" id="UP001310890"/>
    </source>
</evidence>
<reference evidence="2" key="1">
    <citation type="submission" date="2023-08" db="EMBL/GenBank/DDBJ databases">
        <title>Black Yeasts Isolated from many extreme environments.</title>
        <authorList>
            <person name="Coleine C."/>
            <person name="Stajich J.E."/>
            <person name="Selbmann L."/>
        </authorList>
    </citation>
    <scope>NUCLEOTIDE SEQUENCE</scope>
    <source>
        <strain evidence="2">CCFEE 5401</strain>
    </source>
</reference>
<organism evidence="2 3">
    <name type="scientific">Meristemomyces frigidus</name>
    <dbReference type="NCBI Taxonomy" id="1508187"/>
    <lineage>
        <taxon>Eukaryota</taxon>
        <taxon>Fungi</taxon>
        <taxon>Dikarya</taxon>
        <taxon>Ascomycota</taxon>
        <taxon>Pezizomycotina</taxon>
        <taxon>Dothideomycetes</taxon>
        <taxon>Dothideomycetidae</taxon>
        <taxon>Mycosphaerellales</taxon>
        <taxon>Teratosphaeriaceae</taxon>
        <taxon>Meristemomyces</taxon>
    </lineage>
</organism>
<name>A0AAN7TC69_9PEZI</name>
<keyword evidence="1" id="KW-0812">Transmembrane</keyword>
<dbReference type="EMBL" id="JAVRRL010000055">
    <property type="protein sequence ID" value="KAK5110016.1"/>
    <property type="molecule type" value="Genomic_DNA"/>
</dbReference>
<gene>
    <name evidence="2" type="ORF">LTR62_006383</name>
</gene>